<dbReference type="SUPFAM" id="SSF54211">
    <property type="entry name" value="Ribosomal protein S5 domain 2-like"/>
    <property type="match status" value="1"/>
</dbReference>
<dbReference type="InterPro" id="IPR035647">
    <property type="entry name" value="EFG_III/V"/>
</dbReference>
<dbReference type="InterPro" id="IPR009022">
    <property type="entry name" value="EFG_III"/>
</dbReference>
<gene>
    <name evidence="6" type="ORF">V9T40_006183</name>
</gene>
<dbReference type="InterPro" id="IPR005225">
    <property type="entry name" value="Small_GTP-bd"/>
</dbReference>
<dbReference type="Gene3D" id="3.30.70.240">
    <property type="match status" value="1"/>
</dbReference>
<dbReference type="PRINTS" id="PR00315">
    <property type="entry name" value="ELONGATNFCT"/>
</dbReference>
<dbReference type="SUPFAM" id="SSF52540">
    <property type="entry name" value="P-loop containing nucleoside triphosphate hydrolases"/>
    <property type="match status" value="1"/>
</dbReference>
<dbReference type="NCBIfam" id="TIGR00231">
    <property type="entry name" value="small_GTP"/>
    <property type="match status" value="1"/>
</dbReference>
<evidence type="ECO:0000313" key="6">
    <source>
        <dbReference type="EMBL" id="KAK7604997.1"/>
    </source>
</evidence>
<evidence type="ECO:0000256" key="2">
    <source>
        <dbReference type="ARBA" id="ARBA00022917"/>
    </source>
</evidence>
<evidence type="ECO:0000256" key="1">
    <source>
        <dbReference type="ARBA" id="ARBA00022741"/>
    </source>
</evidence>
<dbReference type="PROSITE" id="PS51722">
    <property type="entry name" value="G_TR_2"/>
    <property type="match status" value="1"/>
</dbReference>
<dbReference type="Gene3D" id="2.40.30.10">
    <property type="entry name" value="Translation factors"/>
    <property type="match status" value="1"/>
</dbReference>
<keyword evidence="4" id="KW-0342">GTP-binding</keyword>
<keyword evidence="3" id="KW-0496">Mitochondrion</keyword>
<dbReference type="GO" id="GO:0005525">
    <property type="term" value="F:GTP binding"/>
    <property type="evidence" value="ECO:0007669"/>
    <property type="project" value="UniProtKB-KW"/>
</dbReference>
<dbReference type="Pfam" id="PF00009">
    <property type="entry name" value="GTP_EFTU"/>
    <property type="match status" value="1"/>
</dbReference>
<dbReference type="InterPro" id="IPR041095">
    <property type="entry name" value="EFG_II"/>
</dbReference>
<dbReference type="FunFam" id="3.30.70.240:FF:000001">
    <property type="entry name" value="Elongation factor G"/>
    <property type="match status" value="1"/>
</dbReference>
<keyword evidence="2" id="KW-0648">Protein biosynthesis</keyword>
<feature type="domain" description="Tr-type G" evidence="5">
    <location>
        <begin position="97"/>
        <end position="376"/>
    </location>
</feature>
<dbReference type="AlphaFoldDB" id="A0AAN9YBC7"/>
<dbReference type="InterPro" id="IPR000795">
    <property type="entry name" value="T_Tr_GTP-bd_dom"/>
</dbReference>
<dbReference type="SUPFAM" id="SSF50447">
    <property type="entry name" value="Translation proteins"/>
    <property type="match status" value="1"/>
</dbReference>
<organism evidence="6 7">
    <name type="scientific">Parthenolecanium corni</name>
    <dbReference type="NCBI Taxonomy" id="536013"/>
    <lineage>
        <taxon>Eukaryota</taxon>
        <taxon>Metazoa</taxon>
        <taxon>Ecdysozoa</taxon>
        <taxon>Arthropoda</taxon>
        <taxon>Hexapoda</taxon>
        <taxon>Insecta</taxon>
        <taxon>Pterygota</taxon>
        <taxon>Neoptera</taxon>
        <taxon>Paraneoptera</taxon>
        <taxon>Hemiptera</taxon>
        <taxon>Sternorrhyncha</taxon>
        <taxon>Coccoidea</taxon>
        <taxon>Coccidae</taxon>
        <taxon>Parthenolecanium</taxon>
    </lineage>
</organism>
<dbReference type="GO" id="GO:0005759">
    <property type="term" value="C:mitochondrial matrix"/>
    <property type="evidence" value="ECO:0007669"/>
    <property type="project" value="UniProtKB-ARBA"/>
</dbReference>
<dbReference type="InterPro" id="IPR009000">
    <property type="entry name" value="Transl_B-barrel_sf"/>
</dbReference>
<dbReference type="InterPro" id="IPR031157">
    <property type="entry name" value="G_TR_CS"/>
</dbReference>
<dbReference type="PROSITE" id="PS00301">
    <property type="entry name" value="G_TR_1"/>
    <property type="match status" value="1"/>
</dbReference>
<dbReference type="FunFam" id="3.40.50.300:FF:000514">
    <property type="entry name" value="Ribosome-releasing factor 2, mitochondrial"/>
    <property type="match status" value="1"/>
</dbReference>
<dbReference type="SMART" id="SM00838">
    <property type="entry name" value="EFG_C"/>
    <property type="match status" value="1"/>
</dbReference>
<dbReference type="PANTHER" id="PTHR43261:SF1">
    <property type="entry name" value="RIBOSOME-RELEASING FACTOR 2, MITOCHONDRIAL"/>
    <property type="match status" value="1"/>
</dbReference>
<dbReference type="EMBL" id="JBBCAQ010000003">
    <property type="protein sequence ID" value="KAK7604997.1"/>
    <property type="molecule type" value="Genomic_DNA"/>
</dbReference>
<evidence type="ECO:0000256" key="3">
    <source>
        <dbReference type="ARBA" id="ARBA00023128"/>
    </source>
</evidence>
<dbReference type="InterPro" id="IPR014721">
    <property type="entry name" value="Ribsml_uS5_D2-typ_fold_subgr"/>
</dbReference>
<evidence type="ECO:0000259" key="5">
    <source>
        <dbReference type="PROSITE" id="PS51722"/>
    </source>
</evidence>
<dbReference type="SUPFAM" id="SSF54980">
    <property type="entry name" value="EF-G C-terminal domain-like"/>
    <property type="match status" value="2"/>
</dbReference>
<name>A0AAN9YBC7_9HEMI</name>
<dbReference type="CDD" id="cd16262">
    <property type="entry name" value="EFG_III"/>
    <property type="match status" value="1"/>
</dbReference>
<proteinExistence type="predicted"/>
<dbReference type="InterPro" id="IPR000640">
    <property type="entry name" value="EFG_V-like"/>
</dbReference>
<protein>
    <recommendedName>
        <fullName evidence="5">Tr-type G domain-containing protein</fullName>
    </recommendedName>
</protein>
<dbReference type="GO" id="GO:0003924">
    <property type="term" value="F:GTPase activity"/>
    <property type="evidence" value="ECO:0007669"/>
    <property type="project" value="InterPro"/>
</dbReference>
<accession>A0AAN9YBC7</accession>
<dbReference type="Gene3D" id="3.30.70.870">
    <property type="entry name" value="Elongation Factor G (Translational Gtpase), domain 3"/>
    <property type="match status" value="1"/>
</dbReference>
<dbReference type="Gene3D" id="3.40.50.300">
    <property type="entry name" value="P-loop containing nucleotide triphosphate hydrolases"/>
    <property type="match status" value="1"/>
</dbReference>
<keyword evidence="7" id="KW-1185">Reference proteome</keyword>
<dbReference type="PANTHER" id="PTHR43261">
    <property type="entry name" value="TRANSLATION ELONGATION FACTOR G-RELATED"/>
    <property type="match status" value="1"/>
</dbReference>
<dbReference type="InterPro" id="IPR035649">
    <property type="entry name" value="EFG_V"/>
</dbReference>
<dbReference type="Pfam" id="PF00679">
    <property type="entry name" value="EFG_C"/>
    <property type="match status" value="1"/>
</dbReference>
<dbReference type="Proteomes" id="UP001367676">
    <property type="component" value="Unassembled WGS sequence"/>
</dbReference>
<dbReference type="InterPro" id="IPR027417">
    <property type="entry name" value="P-loop_NTPase"/>
</dbReference>
<keyword evidence="1" id="KW-0547">Nucleotide-binding</keyword>
<dbReference type="GO" id="GO:0032790">
    <property type="term" value="P:ribosome disassembly"/>
    <property type="evidence" value="ECO:0007669"/>
    <property type="project" value="TreeGrafter"/>
</dbReference>
<dbReference type="GO" id="GO:0032543">
    <property type="term" value="P:mitochondrial translation"/>
    <property type="evidence" value="ECO:0007669"/>
    <property type="project" value="TreeGrafter"/>
</dbReference>
<comment type="caution">
    <text evidence="6">The sequence shown here is derived from an EMBL/GenBank/DDBJ whole genome shotgun (WGS) entry which is preliminary data.</text>
</comment>
<dbReference type="InterPro" id="IPR053905">
    <property type="entry name" value="EF-G-like_DII"/>
</dbReference>
<sequence length="804" mass="89861">MSLESTLDYYDMKEGYNLPQFVEASTSYELVSDPSDPSTAALPGLGSHFLGSQFADETNKRTVSLVLLFSLWATRTPMDRIKYIQVSSVTHKNEDLHKIRNIGILAHIDAGKTTTTERMLYYSGKIDHMGEVHDGNTVTDYLEQERDRGITITSASVTIPWLNHKINIIDTPGHIDFTFEVEQSLKVIDGAVVILDGSAGVEAQTVTVWRQADKYNVPRMIYVNKMDRMDSNFDFCLKSLANKFDTVFLPLQVPVRGSKAGISAIIDIINKHLLVWSGEQGDEIIRTPLDESHELYELTQRCRNELVEKLSDIDDEIAELVLKEDSYSIAVEHLYQALRRVTVNQKGVVVLCGSSYKNIGVQKLLDAVVNILPSPGTRKDLDNYNSFGDNLCASAFKVVHEKQKGPITFFRIYSGSMKKGQRIHVVRNEKNEQIQKLMIALADDYEEVSEVTKGNIAATTGLKHVFSGDFVTNSGSSVSNAARELQKRKKISYDECLNLLCPRMSIPEPVFFCSIEAPSQALQTALDNALEQLQKEDPSLRIKIDPDTGQTIMGGMGELHLEIVKDRIFTKYKVEADIGPLQIAYKEYLIKSAKYSHSLSVTVGAVNHAVKITLSILPKESEEDEFLVLDNSLDCVMNLRAITPKRLSVLRNGLEDGLQRGPKVGCQVSNAKFMLHWLEAKKMTSDSVLSSAAAQCVQKLLARTETIIMEPIMNLNVITDEKQLGGIMSDLSRRRADICEFTSRGHSRVIKALVPLAELLGYSKQLRIATSGNATFTMEFECYKEIRGKSENEVIKEITGFYPT</sequence>
<reference evidence="6 7" key="1">
    <citation type="submission" date="2024-03" db="EMBL/GenBank/DDBJ databases">
        <title>Adaptation during the transition from Ophiocordyceps entomopathogen to insect associate is accompanied by gene loss and intensified selection.</title>
        <authorList>
            <person name="Ward C.M."/>
            <person name="Onetto C.A."/>
            <person name="Borneman A.R."/>
        </authorList>
    </citation>
    <scope>NUCLEOTIDE SEQUENCE [LARGE SCALE GENOMIC DNA]</scope>
    <source>
        <strain evidence="6">AWRI1</strain>
        <tissue evidence="6">Single Adult Female</tissue>
    </source>
</reference>
<evidence type="ECO:0000313" key="7">
    <source>
        <dbReference type="Proteomes" id="UP001367676"/>
    </source>
</evidence>
<dbReference type="Pfam" id="PF22042">
    <property type="entry name" value="EF-G_D2"/>
    <property type="match status" value="1"/>
</dbReference>
<evidence type="ECO:0000256" key="4">
    <source>
        <dbReference type="ARBA" id="ARBA00023134"/>
    </source>
</evidence>
<dbReference type="Gene3D" id="3.30.230.10">
    <property type="match status" value="1"/>
</dbReference>
<dbReference type="CDD" id="cd01886">
    <property type="entry name" value="EF-G"/>
    <property type="match status" value="1"/>
</dbReference>
<dbReference type="CDD" id="cd03713">
    <property type="entry name" value="EFG_mtEFG_C"/>
    <property type="match status" value="1"/>
</dbReference>
<dbReference type="InterPro" id="IPR020568">
    <property type="entry name" value="Ribosomal_Su5_D2-typ_SF"/>
</dbReference>
<dbReference type="Pfam" id="PF14492">
    <property type="entry name" value="EFG_III"/>
    <property type="match status" value="1"/>
</dbReference>